<comment type="caution">
    <text evidence="1">The sequence shown here is derived from an EMBL/GenBank/DDBJ whole genome shotgun (WGS) entry which is preliminary data.</text>
</comment>
<gene>
    <name evidence="1" type="ORF">K1T71_014188</name>
</gene>
<name>A0ACC1CFI2_9NEOP</name>
<dbReference type="Proteomes" id="UP000824533">
    <property type="component" value="Linkage Group LG28"/>
</dbReference>
<dbReference type="EMBL" id="CM034414">
    <property type="protein sequence ID" value="KAJ0170260.1"/>
    <property type="molecule type" value="Genomic_DNA"/>
</dbReference>
<sequence>MAKVLLALCASVLLVQTAVSQCCGRGLAAPLGAGLGWGGYGAGCGYGGYGIADIAAASSLNAACGGILGVSSASPVPPTGLSVASDNVYEGALAVGGNLPFLGTVAMEGVFPSAGAGGVSYGCGDGALGITAEDIGAGIGYGGLGYAGLGYDGLGYGGLGYGGLGYAGRLGGCGCGGLGLAY</sequence>
<proteinExistence type="predicted"/>
<reference evidence="1 2" key="1">
    <citation type="journal article" date="2021" name="Front. Genet.">
        <title>Chromosome-Level Genome Assembly Reveals Significant Gene Expansion in the Toll and IMD Signaling Pathways of Dendrolimus kikuchii.</title>
        <authorList>
            <person name="Zhou J."/>
            <person name="Wu P."/>
            <person name="Xiong Z."/>
            <person name="Liu N."/>
            <person name="Zhao N."/>
            <person name="Ji M."/>
            <person name="Qiu Y."/>
            <person name="Yang B."/>
        </authorList>
    </citation>
    <scope>NUCLEOTIDE SEQUENCE [LARGE SCALE GENOMIC DNA]</scope>
    <source>
        <strain evidence="1">Ann1</strain>
    </source>
</reference>
<accession>A0ACC1CFI2</accession>
<evidence type="ECO:0000313" key="1">
    <source>
        <dbReference type="EMBL" id="KAJ0170260.1"/>
    </source>
</evidence>
<protein>
    <submittedName>
        <fullName evidence="1">Uncharacterized protein</fullName>
    </submittedName>
</protein>
<keyword evidence="2" id="KW-1185">Reference proteome</keyword>
<evidence type="ECO:0000313" key="2">
    <source>
        <dbReference type="Proteomes" id="UP000824533"/>
    </source>
</evidence>
<organism evidence="1 2">
    <name type="scientific">Dendrolimus kikuchii</name>
    <dbReference type="NCBI Taxonomy" id="765133"/>
    <lineage>
        <taxon>Eukaryota</taxon>
        <taxon>Metazoa</taxon>
        <taxon>Ecdysozoa</taxon>
        <taxon>Arthropoda</taxon>
        <taxon>Hexapoda</taxon>
        <taxon>Insecta</taxon>
        <taxon>Pterygota</taxon>
        <taxon>Neoptera</taxon>
        <taxon>Endopterygota</taxon>
        <taxon>Lepidoptera</taxon>
        <taxon>Glossata</taxon>
        <taxon>Ditrysia</taxon>
        <taxon>Bombycoidea</taxon>
        <taxon>Lasiocampidae</taxon>
        <taxon>Dendrolimus</taxon>
    </lineage>
</organism>